<evidence type="ECO:0000313" key="12">
    <source>
        <dbReference type="Proteomes" id="UP000094285"/>
    </source>
</evidence>
<keyword evidence="6 10" id="KW-0496">Mitochondrion</keyword>
<evidence type="ECO:0000256" key="10">
    <source>
        <dbReference type="RuleBase" id="RU368005"/>
    </source>
</evidence>
<dbReference type="EMBL" id="KV453910">
    <property type="protein sequence ID" value="ODV80973.1"/>
    <property type="molecule type" value="Genomic_DNA"/>
</dbReference>
<reference evidence="12" key="1">
    <citation type="submission" date="2016-05" db="EMBL/GenBank/DDBJ databases">
        <title>Comparative genomics of biotechnologically important yeasts.</title>
        <authorList>
            <consortium name="DOE Joint Genome Institute"/>
            <person name="Riley R."/>
            <person name="Haridas S."/>
            <person name="Wolfe K.H."/>
            <person name="Lopes M.R."/>
            <person name="Hittinger C.T."/>
            <person name="Goker M."/>
            <person name="Salamov A."/>
            <person name="Wisecaver J."/>
            <person name="Long T.M."/>
            <person name="Aerts A.L."/>
            <person name="Barry K."/>
            <person name="Choi C."/>
            <person name="Clum A."/>
            <person name="Coughlan A.Y."/>
            <person name="Deshpande S."/>
            <person name="Douglass A.P."/>
            <person name="Hanson S.J."/>
            <person name="Klenk H.-P."/>
            <person name="Labutti K."/>
            <person name="Lapidus A."/>
            <person name="Lindquist E."/>
            <person name="Lipzen A."/>
            <person name="Meier-Kolthoff J.P."/>
            <person name="Ohm R.A."/>
            <person name="Otillar R.P."/>
            <person name="Pangilinan J."/>
            <person name="Peng Y."/>
            <person name="Rokas A."/>
            <person name="Rosa C.A."/>
            <person name="Scheuner C."/>
            <person name="Sibirny A.A."/>
            <person name="Slot J.C."/>
            <person name="Stielow J.B."/>
            <person name="Sun H."/>
            <person name="Kurtzman C.P."/>
            <person name="Blackwell M."/>
            <person name="Grigoriev I.V."/>
            <person name="Jeffries T.W."/>
        </authorList>
    </citation>
    <scope>NUCLEOTIDE SEQUENCE [LARGE SCALE GENOMIC DNA]</scope>
    <source>
        <strain evidence="12">NRRL Y-17324</strain>
    </source>
</reference>
<keyword evidence="8 10" id="KW-0143">Chaperone</keyword>
<evidence type="ECO:0000256" key="3">
    <source>
        <dbReference type="ARBA" id="ARBA00022692"/>
    </source>
</evidence>
<dbReference type="GeneID" id="30985641"/>
<evidence type="ECO:0000256" key="5">
    <source>
        <dbReference type="ARBA" id="ARBA00022989"/>
    </source>
</evidence>
<dbReference type="GO" id="GO:0005743">
    <property type="term" value="C:mitochondrial inner membrane"/>
    <property type="evidence" value="ECO:0007669"/>
    <property type="project" value="UniProtKB-SubCell"/>
</dbReference>
<evidence type="ECO:0000256" key="6">
    <source>
        <dbReference type="ARBA" id="ARBA00023128"/>
    </source>
</evidence>
<dbReference type="Proteomes" id="UP000094285">
    <property type="component" value="Unassembled WGS sequence"/>
</dbReference>
<protein>
    <recommendedName>
        <fullName evidence="10">Cytochrome b mRNA-processing protein 4</fullName>
    </recommendedName>
</protein>
<organism evidence="11 12">
    <name type="scientific">Suhomyces tanzawaensis NRRL Y-17324</name>
    <dbReference type="NCBI Taxonomy" id="984487"/>
    <lineage>
        <taxon>Eukaryota</taxon>
        <taxon>Fungi</taxon>
        <taxon>Dikarya</taxon>
        <taxon>Ascomycota</taxon>
        <taxon>Saccharomycotina</taxon>
        <taxon>Pichiomycetes</taxon>
        <taxon>Debaryomycetaceae</taxon>
        <taxon>Suhomyces</taxon>
    </lineage>
</organism>
<keyword evidence="12" id="KW-1185">Reference proteome</keyword>
<sequence length="143" mass="16830">MSTKPLWYRWARVYFTGSCIVGTGVVLYKYTTPTDEELIAAFSPEIRAEYERNRELRQKEQAELMRIAKITSQSNDPIWKTGPIGSPFEKDQRNLNQQLIDYEQTRRESGNDQKRIEIAQAEQDLIEAENLAKKKSSWWRIGW</sequence>
<gene>
    <name evidence="11" type="ORF">CANTADRAFT_88872</name>
</gene>
<dbReference type="RefSeq" id="XP_020066095.1">
    <property type="nucleotide sequence ID" value="XM_020211505.1"/>
</dbReference>
<comment type="subcellular location">
    <subcellularLocation>
        <location evidence="1 10">Mitochondrion inner membrane</location>
        <topology evidence="1 10">Single-pass membrane protein</topology>
    </subcellularLocation>
</comment>
<dbReference type="InterPro" id="IPR012420">
    <property type="entry name" value="Cbp4"/>
</dbReference>
<name>A0A1E4SN83_9ASCO</name>
<keyword evidence="4 10" id="KW-0999">Mitochondrion inner membrane</keyword>
<evidence type="ECO:0000313" key="11">
    <source>
        <dbReference type="EMBL" id="ODV80973.1"/>
    </source>
</evidence>
<comment type="similarity">
    <text evidence="2 10">Belongs to the CBP4 family.</text>
</comment>
<keyword evidence="7" id="KW-0472">Membrane</keyword>
<dbReference type="PANTHER" id="PTHR28202:SF1">
    <property type="entry name" value="ASSEMBLY FACTOR CBP4"/>
    <property type="match status" value="1"/>
</dbReference>
<evidence type="ECO:0000256" key="8">
    <source>
        <dbReference type="ARBA" id="ARBA00023186"/>
    </source>
</evidence>
<dbReference type="OrthoDB" id="5576752at2759"/>
<evidence type="ECO:0000256" key="2">
    <source>
        <dbReference type="ARBA" id="ARBA00006780"/>
    </source>
</evidence>
<dbReference type="PANTHER" id="PTHR28202">
    <property type="entry name" value="ASSEMBLY FACTOR CBP4"/>
    <property type="match status" value="1"/>
</dbReference>
<keyword evidence="5" id="KW-1133">Transmembrane helix</keyword>
<dbReference type="STRING" id="984487.A0A1E4SN83"/>
<evidence type="ECO:0000256" key="1">
    <source>
        <dbReference type="ARBA" id="ARBA00004434"/>
    </source>
</evidence>
<evidence type="ECO:0000256" key="9">
    <source>
        <dbReference type="ARBA" id="ARBA00025413"/>
    </source>
</evidence>
<keyword evidence="3" id="KW-0812">Transmembrane</keyword>
<dbReference type="AlphaFoldDB" id="A0A1E4SN83"/>
<proteinExistence type="inferred from homology"/>
<comment type="function">
    <text evidence="9 10">Essential for the assembly of ubiquinol-cytochrome c reductase. It has a direct effect on the correct occurrence of the Rieske protein, core 4, core 5 and apocytochrome b.</text>
</comment>
<dbReference type="Pfam" id="PF07960">
    <property type="entry name" value="CBP4"/>
    <property type="match status" value="1"/>
</dbReference>
<evidence type="ECO:0000256" key="7">
    <source>
        <dbReference type="ARBA" id="ARBA00023136"/>
    </source>
</evidence>
<accession>A0A1E4SN83</accession>
<dbReference type="GO" id="GO:0034551">
    <property type="term" value="P:mitochondrial respiratory chain complex III assembly"/>
    <property type="evidence" value="ECO:0007669"/>
    <property type="project" value="TreeGrafter"/>
</dbReference>
<evidence type="ECO:0000256" key="4">
    <source>
        <dbReference type="ARBA" id="ARBA00022792"/>
    </source>
</evidence>